<proteinExistence type="predicted"/>
<gene>
    <name evidence="1" type="ORF">WMSIL1_LOCUS181</name>
</gene>
<dbReference type="AlphaFoldDB" id="A0A564XUR8"/>
<evidence type="ECO:0000313" key="2">
    <source>
        <dbReference type="Proteomes" id="UP000321570"/>
    </source>
</evidence>
<evidence type="ECO:0000313" key="1">
    <source>
        <dbReference type="EMBL" id="VUZ38791.1"/>
    </source>
</evidence>
<organism evidence="1 2">
    <name type="scientific">Hymenolepis diminuta</name>
    <name type="common">Rat tapeworm</name>
    <dbReference type="NCBI Taxonomy" id="6216"/>
    <lineage>
        <taxon>Eukaryota</taxon>
        <taxon>Metazoa</taxon>
        <taxon>Spiralia</taxon>
        <taxon>Lophotrochozoa</taxon>
        <taxon>Platyhelminthes</taxon>
        <taxon>Cestoda</taxon>
        <taxon>Eucestoda</taxon>
        <taxon>Cyclophyllidea</taxon>
        <taxon>Hymenolepididae</taxon>
        <taxon>Hymenolepis</taxon>
    </lineage>
</organism>
<protein>
    <submittedName>
        <fullName evidence="1">Uncharacterized protein</fullName>
    </submittedName>
</protein>
<name>A0A564XUR8_HYMDI</name>
<sequence length="62" mass="7224">MSRLEIANREAKLKCPSQFREIRVRRERLSILFNTEEGEEVGAHVIVLSASILAFEKTFEFK</sequence>
<dbReference type="EMBL" id="CABIJS010000007">
    <property type="protein sequence ID" value="VUZ38791.1"/>
    <property type="molecule type" value="Genomic_DNA"/>
</dbReference>
<keyword evidence="2" id="KW-1185">Reference proteome</keyword>
<accession>A0A564XUR8</accession>
<reference evidence="1 2" key="1">
    <citation type="submission" date="2019-07" db="EMBL/GenBank/DDBJ databases">
        <authorList>
            <person name="Jastrzebski P J."/>
            <person name="Paukszto L."/>
            <person name="Jastrzebski P J."/>
        </authorList>
    </citation>
    <scope>NUCLEOTIDE SEQUENCE [LARGE SCALE GENOMIC DNA]</scope>
    <source>
        <strain evidence="1 2">WMS-il1</strain>
    </source>
</reference>
<dbReference type="Proteomes" id="UP000321570">
    <property type="component" value="Unassembled WGS sequence"/>
</dbReference>